<dbReference type="InterPro" id="IPR017867">
    <property type="entry name" value="Tyr_phospatase_low_mol_wt"/>
</dbReference>
<keyword evidence="3" id="KW-0378">Hydrolase</keyword>
<dbReference type="STRING" id="1226327.SAMN05421732_101222"/>
<feature type="domain" description="Phosphotyrosine protein phosphatase I" evidence="6">
    <location>
        <begin position="7"/>
        <end position="162"/>
    </location>
</feature>
<organism evidence="7 8">
    <name type="scientific">Acinetobacter kookii</name>
    <dbReference type="NCBI Taxonomy" id="1226327"/>
    <lineage>
        <taxon>Bacteria</taxon>
        <taxon>Pseudomonadati</taxon>
        <taxon>Pseudomonadota</taxon>
        <taxon>Gammaproteobacteria</taxon>
        <taxon>Moraxellales</taxon>
        <taxon>Moraxellaceae</taxon>
        <taxon>Acinetobacter</taxon>
    </lineage>
</organism>
<evidence type="ECO:0000256" key="1">
    <source>
        <dbReference type="ARBA" id="ARBA00011063"/>
    </source>
</evidence>
<comment type="similarity">
    <text evidence="1">Belongs to the low molecular weight phosphotyrosine protein phosphatase family.</text>
</comment>
<dbReference type="InterPro" id="IPR036196">
    <property type="entry name" value="Ptyr_pPase_sf"/>
</dbReference>
<dbReference type="SUPFAM" id="SSF52788">
    <property type="entry name" value="Phosphotyrosine protein phosphatases I"/>
    <property type="match status" value="1"/>
</dbReference>
<keyword evidence="8" id="KW-1185">Reference proteome</keyword>
<reference evidence="8" key="1">
    <citation type="submission" date="2016-09" db="EMBL/GenBank/DDBJ databases">
        <authorList>
            <person name="Varghese N."/>
            <person name="Submissions S."/>
        </authorList>
    </citation>
    <scope>NUCLEOTIDE SEQUENCE [LARGE SCALE GENOMIC DNA]</scope>
    <source>
        <strain evidence="8">ANC 4667</strain>
    </source>
</reference>
<dbReference type="EC" id="3.1.3.48" evidence="2"/>
<dbReference type="Proteomes" id="UP000243468">
    <property type="component" value="Unassembled WGS sequence"/>
</dbReference>
<dbReference type="InterPro" id="IPR050438">
    <property type="entry name" value="LMW_PTPase"/>
</dbReference>
<evidence type="ECO:0000313" key="7">
    <source>
        <dbReference type="EMBL" id="SDB84241.1"/>
    </source>
</evidence>
<dbReference type="SMART" id="SM00226">
    <property type="entry name" value="LMWPc"/>
    <property type="match status" value="1"/>
</dbReference>
<dbReference type="GO" id="GO:0004725">
    <property type="term" value="F:protein tyrosine phosphatase activity"/>
    <property type="evidence" value="ECO:0007669"/>
    <property type="project" value="UniProtKB-EC"/>
</dbReference>
<dbReference type="Pfam" id="PF01451">
    <property type="entry name" value="LMWPc"/>
    <property type="match status" value="1"/>
</dbReference>
<dbReference type="RefSeq" id="WP_092818313.1">
    <property type="nucleotide sequence ID" value="NZ_BAABKJ010000006.1"/>
</dbReference>
<evidence type="ECO:0000256" key="5">
    <source>
        <dbReference type="PIRSR" id="PIRSR617867-1"/>
    </source>
</evidence>
<dbReference type="AlphaFoldDB" id="A0A1G6GQL8"/>
<evidence type="ECO:0000256" key="2">
    <source>
        <dbReference type="ARBA" id="ARBA00013064"/>
    </source>
</evidence>
<proteinExistence type="inferred from homology"/>
<protein>
    <recommendedName>
        <fullName evidence="2">protein-tyrosine-phosphatase</fullName>
        <ecNumber evidence="2">3.1.3.48</ecNumber>
    </recommendedName>
</protein>
<name>A0A1G6GQL8_9GAMM</name>
<dbReference type="EMBL" id="FMYO01000001">
    <property type="protein sequence ID" value="SDB84241.1"/>
    <property type="molecule type" value="Genomic_DNA"/>
</dbReference>
<evidence type="ECO:0000259" key="6">
    <source>
        <dbReference type="SMART" id="SM00226"/>
    </source>
</evidence>
<dbReference type="InterPro" id="IPR023485">
    <property type="entry name" value="Ptyr_pPase"/>
</dbReference>
<dbReference type="OrthoDB" id="9784339at2"/>
<dbReference type="PRINTS" id="PR00719">
    <property type="entry name" value="LMWPTPASE"/>
</dbReference>
<evidence type="ECO:0000256" key="4">
    <source>
        <dbReference type="ARBA" id="ARBA00022912"/>
    </source>
</evidence>
<dbReference type="PANTHER" id="PTHR11717">
    <property type="entry name" value="LOW MOLECULAR WEIGHT PROTEIN TYROSINE PHOSPHATASE"/>
    <property type="match status" value="1"/>
</dbReference>
<dbReference type="Gene3D" id="3.40.50.2300">
    <property type="match status" value="1"/>
</dbReference>
<evidence type="ECO:0000313" key="8">
    <source>
        <dbReference type="Proteomes" id="UP000243468"/>
    </source>
</evidence>
<feature type="active site" evidence="5">
    <location>
        <position position="19"/>
    </location>
</feature>
<gene>
    <name evidence="7" type="ORF">SAMN05421732_101222</name>
</gene>
<keyword evidence="4" id="KW-0904">Protein phosphatase</keyword>
<feature type="active site" description="Nucleophile" evidence="5">
    <location>
        <position position="13"/>
    </location>
</feature>
<dbReference type="CDD" id="cd16343">
    <property type="entry name" value="LMWPTP"/>
    <property type="match status" value="1"/>
</dbReference>
<accession>A0A1G6GQL8</accession>
<feature type="active site" description="Proton donor" evidence="5">
    <location>
        <position position="136"/>
    </location>
</feature>
<evidence type="ECO:0000256" key="3">
    <source>
        <dbReference type="ARBA" id="ARBA00022801"/>
    </source>
</evidence>
<dbReference type="PANTHER" id="PTHR11717:SF7">
    <property type="entry name" value="LOW MOLECULAR WEIGHT PHOSPHOTYROSINE PROTEIN PHOSPHATASE"/>
    <property type="match status" value="1"/>
</dbReference>
<sequence>MSSKTPYKVLCVCLGNICRSPTAEVVLRHFCDKQQLNIMIDSAGTSNYHPGKAPDERSQKHALKRGYDLSSLRARQLKAQDFLEFDLILAMDHENLFNIQALLQQAEKAYAASQIRAKIALMSEYDQNYPKQALPDPYYGGADGFERVLDQCESSSLAWVAIFEQQFKQQIDVK</sequence>